<evidence type="ECO:0000313" key="2">
    <source>
        <dbReference type="EMBL" id="KAL3420188.1"/>
    </source>
</evidence>
<keyword evidence="1" id="KW-0812">Transmembrane</keyword>
<dbReference type="PANTHER" id="PTHR35043">
    <property type="entry name" value="TRANSCRIPTION FACTOR DOMAIN-CONTAINING PROTEIN"/>
    <property type="match status" value="1"/>
</dbReference>
<evidence type="ECO:0000313" key="3">
    <source>
        <dbReference type="Proteomes" id="UP001629113"/>
    </source>
</evidence>
<dbReference type="PANTHER" id="PTHR35043:SF8">
    <property type="entry name" value="DUF4220 DOMAIN-CONTAINING PROTEIN"/>
    <property type="match status" value="1"/>
</dbReference>
<keyword evidence="1" id="KW-0472">Membrane</keyword>
<evidence type="ECO:0000256" key="1">
    <source>
        <dbReference type="SAM" id="Phobius"/>
    </source>
</evidence>
<feature type="transmembrane region" description="Helical" evidence="1">
    <location>
        <begin position="291"/>
        <end position="317"/>
    </location>
</feature>
<keyword evidence="1" id="KW-1133">Transmembrane helix</keyword>
<keyword evidence="3" id="KW-1185">Reference proteome</keyword>
<gene>
    <name evidence="2" type="ORF">PVAG01_08687</name>
</gene>
<dbReference type="Proteomes" id="UP001629113">
    <property type="component" value="Unassembled WGS sequence"/>
</dbReference>
<organism evidence="2 3">
    <name type="scientific">Phlyctema vagabunda</name>
    <dbReference type="NCBI Taxonomy" id="108571"/>
    <lineage>
        <taxon>Eukaryota</taxon>
        <taxon>Fungi</taxon>
        <taxon>Dikarya</taxon>
        <taxon>Ascomycota</taxon>
        <taxon>Pezizomycotina</taxon>
        <taxon>Leotiomycetes</taxon>
        <taxon>Helotiales</taxon>
        <taxon>Dermateaceae</taxon>
        <taxon>Phlyctema</taxon>
    </lineage>
</organism>
<sequence length="430" mass="49083">MFLCSWSVLCLQIPSESDNRFSILFRRCWLTILCALGPEFILQLALGEWCAARQSVRDFHAADFKNWTIKHAFYANSGGFYLYTPDFKPIPLDAKQMLYLIKNEYITYPVLSDKSIDDKNKVDVLLRVVSVGQILWFSCSLIARGVQGLVISGMELTTAAFILCTFGTTYCWWNKGADVTVPEKVATTTTMAQIILDAKVDAVYHRTPLDFISREEWHWSLYWTHWINILRKMHIVFAPRTLPYDRIENTLWLDLTARGSMAAFMAMCLAYSGIFMAAWNDHFPTTAEQTLWRISSLSMMVSVALYFIITGFAYIFYPAGRNFFRSKATENQAEIEMANKSTSQATIITHPPKKLRSKLSSLAERIRNNSVLKDASLSVPLKATLPMYIVGFFYCSSRTLIIVLDIIQLRSMPQSAYQTVEWSSVIPHVG</sequence>
<protein>
    <submittedName>
        <fullName evidence="2">Uncharacterized protein</fullName>
    </submittedName>
</protein>
<comment type="caution">
    <text evidence="2">The sequence shown here is derived from an EMBL/GenBank/DDBJ whole genome shotgun (WGS) entry which is preliminary data.</text>
</comment>
<accession>A0ABR4PA64</accession>
<name>A0ABR4PA64_9HELO</name>
<dbReference type="EMBL" id="JBFCZG010000007">
    <property type="protein sequence ID" value="KAL3420188.1"/>
    <property type="molecule type" value="Genomic_DNA"/>
</dbReference>
<reference evidence="2 3" key="1">
    <citation type="submission" date="2024-06" db="EMBL/GenBank/DDBJ databases">
        <title>Complete genome of Phlyctema vagabunda strain 19-DSS-EL-015.</title>
        <authorList>
            <person name="Fiorenzani C."/>
        </authorList>
    </citation>
    <scope>NUCLEOTIDE SEQUENCE [LARGE SCALE GENOMIC DNA]</scope>
    <source>
        <strain evidence="2 3">19-DSS-EL-015</strain>
    </source>
</reference>
<proteinExistence type="predicted"/>
<feature type="transmembrane region" description="Helical" evidence="1">
    <location>
        <begin position="261"/>
        <end position="279"/>
    </location>
</feature>